<dbReference type="Gene3D" id="3.40.1280.10">
    <property type="match status" value="1"/>
</dbReference>
<dbReference type="InterPro" id="IPR029028">
    <property type="entry name" value="Alpha/beta_knot_MTases"/>
</dbReference>
<organism evidence="9 10">
    <name type="scientific">Cecembia rubra</name>
    <dbReference type="NCBI Taxonomy" id="1485585"/>
    <lineage>
        <taxon>Bacteria</taxon>
        <taxon>Pseudomonadati</taxon>
        <taxon>Bacteroidota</taxon>
        <taxon>Cytophagia</taxon>
        <taxon>Cytophagales</taxon>
        <taxon>Cyclobacteriaceae</taxon>
        <taxon>Cecembia</taxon>
    </lineage>
</organism>
<comment type="similarity">
    <text evidence="7">Belongs to the class IV-like SAM-binding methyltransferase superfamily. RNA methyltransferase TrmH family.</text>
</comment>
<dbReference type="GO" id="GO:0141100">
    <property type="term" value="F:tRNA (guanine(18)-2'-O)-methyltransferase activity"/>
    <property type="evidence" value="ECO:0007669"/>
    <property type="project" value="UniProtKB-UniRule"/>
</dbReference>
<accession>A0A2P8EDE9</accession>
<dbReference type="InterPro" id="IPR033671">
    <property type="entry name" value="TrmH"/>
</dbReference>
<dbReference type="CDD" id="cd18092">
    <property type="entry name" value="SpoU-like_TrmH"/>
    <property type="match status" value="1"/>
</dbReference>
<dbReference type="InterPro" id="IPR029026">
    <property type="entry name" value="tRNA_m1G_MTases_N"/>
</dbReference>
<dbReference type="SUPFAM" id="SSF75217">
    <property type="entry name" value="alpha/beta knot"/>
    <property type="match status" value="1"/>
</dbReference>
<evidence type="ECO:0000313" key="10">
    <source>
        <dbReference type="Proteomes" id="UP000240708"/>
    </source>
</evidence>
<dbReference type="HAMAP" id="MF_02060">
    <property type="entry name" value="tRNA_methyltr_TrmH"/>
    <property type="match status" value="1"/>
</dbReference>
<keyword evidence="2 7" id="KW-0489">Methyltransferase</keyword>
<keyword evidence="3 7" id="KW-0808">Transferase</keyword>
<comment type="caution">
    <text evidence="9">The sequence shown here is derived from an EMBL/GenBank/DDBJ whole genome shotgun (WGS) entry which is preliminary data.</text>
</comment>
<evidence type="ECO:0000313" key="9">
    <source>
        <dbReference type="EMBL" id="PSL07516.1"/>
    </source>
</evidence>
<dbReference type="PANTHER" id="PTHR43453:SF1">
    <property type="entry name" value="TRNA_RRNA METHYLTRANSFERASE SPOU TYPE DOMAIN-CONTAINING PROTEIN"/>
    <property type="match status" value="1"/>
</dbReference>
<evidence type="ECO:0000256" key="5">
    <source>
        <dbReference type="ARBA" id="ARBA00022694"/>
    </source>
</evidence>
<reference evidence="9 10" key="1">
    <citation type="submission" date="2018-03" db="EMBL/GenBank/DDBJ databases">
        <title>Genomic Encyclopedia of Archaeal and Bacterial Type Strains, Phase II (KMG-II): from individual species to whole genera.</title>
        <authorList>
            <person name="Goeker M."/>
        </authorList>
    </citation>
    <scope>NUCLEOTIDE SEQUENCE [LARGE SCALE GENOMIC DNA]</scope>
    <source>
        <strain evidence="9 10">DSM 28057</strain>
    </source>
</reference>
<keyword evidence="10" id="KW-1185">Reference proteome</keyword>
<keyword evidence="5 7" id="KW-0819">tRNA processing</keyword>
<proteinExistence type="inferred from homology"/>
<feature type="domain" description="tRNA/rRNA methyltransferase SpoU type" evidence="8">
    <location>
        <begin position="60"/>
        <end position="204"/>
    </location>
</feature>
<comment type="function">
    <text evidence="7">Catalyzes the 2'-O methylation of guanosine at position 18 in tRNA.</text>
</comment>
<evidence type="ECO:0000256" key="2">
    <source>
        <dbReference type="ARBA" id="ARBA00022603"/>
    </source>
</evidence>
<gene>
    <name evidence="7" type="primary">trmH</name>
    <name evidence="9" type="ORF">CLV48_101448</name>
</gene>
<keyword evidence="4 7" id="KW-0949">S-adenosyl-L-methionine</keyword>
<dbReference type="InterPro" id="IPR001537">
    <property type="entry name" value="SpoU_MeTrfase"/>
</dbReference>
<name>A0A2P8EDE9_9BACT</name>
<evidence type="ECO:0000256" key="1">
    <source>
        <dbReference type="ARBA" id="ARBA00022555"/>
    </source>
</evidence>
<feature type="binding site" evidence="7">
    <location>
        <position position="184"/>
    </location>
    <ligand>
        <name>S-adenosyl-L-methionine</name>
        <dbReference type="ChEBI" id="CHEBI:59789"/>
    </ligand>
</feature>
<dbReference type="AlphaFoldDB" id="A0A2P8EDE9"/>
<dbReference type="EC" id="2.1.1.34" evidence="7"/>
<dbReference type="EMBL" id="PYGF01000001">
    <property type="protein sequence ID" value="PSL07516.1"/>
    <property type="molecule type" value="Genomic_DNA"/>
</dbReference>
<dbReference type="GO" id="GO:0002938">
    <property type="term" value="P:tRNA guanine ribose methylation"/>
    <property type="evidence" value="ECO:0007669"/>
    <property type="project" value="UniProtKB-UniRule"/>
</dbReference>
<dbReference type="Pfam" id="PF00588">
    <property type="entry name" value="SpoU_methylase"/>
    <property type="match status" value="1"/>
</dbReference>
<evidence type="ECO:0000256" key="4">
    <source>
        <dbReference type="ARBA" id="ARBA00022691"/>
    </source>
</evidence>
<protein>
    <recommendedName>
        <fullName evidence="7">tRNA (guanosine(18)-2'-O)-methyltransferase</fullName>
        <ecNumber evidence="7">2.1.1.34</ecNumber>
    </recommendedName>
    <alternativeName>
        <fullName evidence="7">tRNA [Gm18] methyltransferase</fullName>
    </alternativeName>
</protein>
<evidence type="ECO:0000256" key="6">
    <source>
        <dbReference type="ARBA" id="ARBA00022884"/>
    </source>
</evidence>
<evidence type="ECO:0000259" key="8">
    <source>
        <dbReference type="Pfam" id="PF00588"/>
    </source>
</evidence>
<dbReference type="GO" id="GO:0000049">
    <property type="term" value="F:tRNA binding"/>
    <property type="evidence" value="ECO:0007669"/>
    <property type="project" value="UniProtKB-UniRule"/>
</dbReference>
<comment type="caution">
    <text evidence="7">Lacks conserved residue(s) required for the propagation of feature annotation.</text>
</comment>
<keyword evidence="1 7" id="KW-0820">tRNA-binding</keyword>
<evidence type="ECO:0000256" key="7">
    <source>
        <dbReference type="HAMAP-Rule" id="MF_02060"/>
    </source>
</evidence>
<evidence type="ECO:0000256" key="3">
    <source>
        <dbReference type="ARBA" id="ARBA00022679"/>
    </source>
</evidence>
<dbReference type="PANTHER" id="PTHR43453">
    <property type="entry name" value="RRNA METHYLASE-LIKE"/>
    <property type="match status" value="1"/>
</dbReference>
<feature type="binding site" evidence="7">
    <location>
        <position position="141"/>
    </location>
    <ligand>
        <name>S-adenosyl-L-methionine</name>
        <dbReference type="ChEBI" id="CHEBI:59789"/>
    </ligand>
</feature>
<comment type="catalytic activity">
    <reaction evidence="7">
        <text>guanosine(18) in tRNA + S-adenosyl-L-methionine = 2'-O-methylguanosine(18) in tRNA + S-adenosyl-L-homocysteine + H(+)</text>
        <dbReference type="Rhea" id="RHEA:20077"/>
        <dbReference type="Rhea" id="RHEA-COMP:10190"/>
        <dbReference type="Rhea" id="RHEA-COMP:10192"/>
        <dbReference type="ChEBI" id="CHEBI:15378"/>
        <dbReference type="ChEBI" id="CHEBI:57856"/>
        <dbReference type="ChEBI" id="CHEBI:59789"/>
        <dbReference type="ChEBI" id="CHEBI:74269"/>
        <dbReference type="ChEBI" id="CHEBI:74445"/>
        <dbReference type="EC" id="2.1.1.34"/>
    </reaction>
</comment>
<dbReference type="Proteomes" id="UP000240708">
    <property type="component" value="Unassembled WGS sequence"/>
</dbReference>
<sequence length="256" mass="30019">MHCQPFYIFSQRNFLNNYRFYAILIMEKIEYEFLEYLKGYITPHKIKLIDKILNQRTRYFTVILENIFKPHNASAVLRTADCFGIQDIHIIEKENSYKINPYVTRGASQWVDIFKYENTNGTAVKDCFRNLKSKGYQILATSPRAESLSIHDLIPDKKIALVFGNEHEGVSEEVIAEADGLVHIPMYGFTESFNISVSASIFLFDLLRKAQSLEIPDIFLSPIEKDVLRSKWYRGLVNQVEIHEREFYKKKEKEIQ</sequence>
<keyword evidence="6 7" id="KW-0694">RNA-binding</keyword>